<dbReference type="GO" id="GO:0046872">
    <property type="term" value="F:metal ion binding"/>
    <property type="evidence" value="ECO:0007669"/>
    <property type="project" value="UniProtKB-KW"/>
</dbReference>
<dbReference type="InterPro" id="IPR002678">
    <property type="entry name" value="DUF34/NIF3"/>
</dbReference>
<dbReference type="AlphaFoldDB" id="A0A2T6C8R0"/>
<dbReference type="RefSeq" id="WP_108021715.1">
    <property type="nucleotide sequence ID" value="NZ_QBKR01000002.1"/>
</dbReference>
<accession>A0A2T6C8R0</accession>
<reference evidence="4 5" key="1">
    <citation type="submission" date="2018-04" db="EMBL/GenBank/DDBJ databases">
        <title>Genomic Encyclopedia of Archaeal and Bacterial Type Strains, Phase II (KMG-II): from individual species to whole genera.</title>
        <authorList>
            <person name="Goeker M."/>
        </authorList>
    </citation>
    <scope>NUCLEOTIDE SEQUENCE [LARGE SCALE GENOMIC DNA]</scope>
    <source>
        <strain evidence="4 5">DSM 45787</strain>
    </source>
</reference>
<proteinExistence type="inferred from homology"/>
<dbReference type="SUPFAM" id="SSF102705">
    <property type="entry name" value="NIF3 (NGG1p interacting factor 3)-like"/>
    <property type="match status" value="1"/>
</dbReference>
<evidence type="ECO:0000313" key="4">
    <source>
        <dbReference type="EMBL" id="PTX64656.1"/>
    </source>
</evidence>
<dbReference type="Proteomes" id="UP000244240">
    <property type="component" value="Unassembled WGS sequence"/>
</dbReference>
<dbReference type="Pfam" id="PF01784">
    <property type="entry name" value="DUF34_NIF3"/>
    <property type="match status" value="1"/>
</dbReference>
<evidence type="ECO:0000256" key="3">
    <source>
        <dbReference type="PIRSR" id="PIRSR602678-1"/>
    </source>
</evidence>
<keyword evidence="3" id="KW-0479">Metal-binding</keyword>
<dbReference type="InterPro" id="IPR036069">
    <property type="entry name" value="DUF34/NIF3_sf"/>
</dbReference>
<keyword evidence="5" id="KW-1185">Reference proteome</keyword>
<dbReference type="OrthoDB" id="1674447at2"/>
<gene>
    <name evidence="4" type="ORF">C8P63_102150</name>
</gene>
<comment type="caution">
    <text evidence="4">The sequence shown here is derived from an EMBL/GenBank/DDBJ whole genome shotgun (WGS) entry which is preliminary data.</text>
</comment>
<evidence type="ECO:0000256" key="1">
    <source>
        <dbReference type="ARBA" id="ARBA00006964"/>
    </source>
</evidence>
<name>A0A2T6C8R0_9BACL</name>
<organism evidence="4 5">
    <name type="scientific">Melghirimyces profundicolus</name>
    <dbReference type="NCBI Taxonomy" id="1242148"/>
    <lineage>
        <taxon>Bacteria</taxon>
        <taxon>Bacillati</taxon>
        <taxon>Bacillota</taxon>
        <taxon>Bacilli</taxon>
        <taxon>Bacillales</taxon>
        <taxon>Thermoactinomycetaceae</taxon>
        <taxon>Melghirimyces</taxon>
    </lineage>
</organism>
<evidence type="ECO:0000256" key="2">
    <source>
        <dbReference type="ARBA" id="ARBA00022112"/>
    </source>
</evidence>
<feature type="binding site" evidence="3">
    <location>
        <position position="83"/>
    </location>
    <ligand>
        <name>a divalent metal cation</name>
        <dbReference type="ChEBI" id="CHEBI:60240"/>
        <label>1</label>
    </ligand>
</feature>
<evidence type="ECO:0000313" key="5">
    <source>
        <dbReference type="Proteomes" id="UP000244240"/>
    </source>
</evidence>
<protein>
    <recommendedName>
        <fullName evidence="2">GTP cyclohydrolase 1 type 2 homolog</fullName>
    </recommendedName>
</protein>
<dbReference type="EMBL" id="QBKR01000002">
    <property type="protein sequence ID" value="PTX64656.1"/>
    <property type="molecule type" value="Genomic_DNA"/>
</dbReference>
<sequence>MATVNDVLRALDYLTEGRVLGSQSRNFIVWKNSGIKGKNILEKPGLVFGESDRVINKLAVTMTMSEHDIELAAATGVDAIVAHHPVADATSSGGVTLKNYLTLYGLAVFELHEAFHGLHPGIPFLHGHQAYYSNLNYGGKEGNVLFAGTTLPEVKNLGDVLQRLSSFMDLTQQVQAERDIQGNTSIDTITVKQGEILLGNKNSEVKNVLHIFPHTGFSVDDLQHAFMEFPESDTVIASISRVQADSPLVKESNKLGLNFVIGNNHISEIFENGLPLAFALDKLLPKVEVVVFRERVTSYPVKQAGGEQLTTYAEKMASDYLLSKVRV</sequence>
<comment type="similarity">
    <text evidence="1">Belongs to the GTP cyclohydrolase I type 2/NIF3 family.</text>
</comment>
<feature type="binding site" evidence="3">
    <location>
        <position position="84"/>
    </location>
    <ligand>
        <name>a divalent metal cation</name>
        <dbReference type="ChEBI" id="CHEBI:60240"/>
        <label>1</label>
    </ligand>
</feature>
<dbReference type="Gene3D" id="3.40.1390.30">
    <property type="entry name" value="NIF3 (NGG1p interacting factor 3)-like"/>
    <property type="match status" value="1"/>
</dbReference>